<sequence length="271" mass="27746">MTLPRGAAGADSAPLPAGSRASAEEVRAALADLDGLGGFFPVLTGEAVPPDAGMPDWRPLSGLCAPDHLDGRIEATRRVFAERTGIGPAEVPPRIAASVLHLGIVERLLSPAIGAAVLHRIVPDPALWRWRPVPRGPLPLLAEGPGAAVPDAAAAPSDAAGALVGGYLDGLVEPVSRAVGSRVPVSPRVLRGNTASAVAGALRHLSAARPEAAPGASALLRELLTRHPLDGAGHLDDGGRFTRRSCCLYYRLPGGGKCGDCILLRPGEAPR</sequence>
<evidence type="ECO:0000313" key="3">
    <source>
        <dbReference type="Proteomes" id="UP000572635"/>
    </source>
</evidence>
<name>A0A7W8QN86_9ACTN</name>
<evidence type="ECO:0000259" key="1">
    <source>
        <dbReference type="Pfam" id="PF11575"/>
    </source>
</evidence>
<proteinExistence type="predicted"/>
<dbReference type="RefSeq" id="WP_184393084.1">
    <property type="nucleotide sequence ID" value="NZ_BAAAJD010000019.1"/>
</dbReference>
<dbReference type="Pfam" id="PF11575">
    <property type="entry name" value="FhuF_C"/>
    <property type="match status" value="1"/>
</dbReference>
<evidence type="ECO:0000313" key="2">
    <source>
        <dbReference type="EMBL" id="MBB5433384.1"/>
    </source>
</evidence>
<accession>A0A7W8QN86</accession>
<comment type="caution">
    <text evidence="2">The sequence shown here is derived from an EMBL/GenBank/DDBJ whole genome shotgun (WGS) entry which is preliminary data.</text>
</comment>
<gene>
    <name evidence="2" type="ORF">HDA36_003468</name>
</gene>
<protein>
    <recommendedName>
        <fullName evidence="1">Ferric siderophore reductase C-terminal domain-containing protein</fullName>
    </recommendedName>
</protein>
<dbReference type="Proteomes" id="UP000572635">
    <property type="component" value="Unassembled WGS sequence"/>
</dbReference>
<dbReference type="EMBL" id="JACHDB010000001">
    <property type="protein sequence ID" value="MBB5433384.1"/>
    <property type="molecule type" value="Genomic_DNA"/>
</dbReference>
<reference evidence="2 3" key="1">
    <citation type="submission" date="2020-08" db="EMBL/GenBank/DDBJ databases">
        <title>Sequencing the genomes of 1000 actinobacteria strains.</title>
        <authorList>
            <person name="Klenk H.-P."/>
        </authorList>
    </citation>
    <scope>NUCLEOTIDE SEQUENCE [LARGE SCALE GENOMIC DNA]</scope>
    <source>
        <strain evidence="2 3">DSM 44551</strain>
    </source>
</reference>
<organism evidence="2 3">
    <name type="scientific">Nocardiopsis composta</name>
    <dbReference type="NCBI Taxonomy" id="157465"/>
    <lineage>
        <taxon>Bacteria</taxon>
        <taxon>Bacillati</taxon>
        <taxon>Actinomycetota</taxon>
        <taxon>Actinomycetes</taxon>
        <taxon>Streptosporangiales</taxon>
        <taxon>Nocardiopsidaceae</taxon>
        <taxon>Nocardiopsis</taxon>
    </lineage>
</organism>
<keyword evidence="3" id="KW-1185">Reference proteome</keyword>
<dbReference type="GO" id="GO:0051537">
    <property type="term" value="F:2 iron, 2 sulfur cluster binding"/>
    <property type="evidence" value="ECO:0007669"/>
    <property type="project" value="InterPro"/>
</dbReference>
<dbReference type="InterPro" id="IPR024726">
    <property type="entry name" value="FhuF_C"/>
</dbReference>
<dbReference type="AlphaFoldDB" id="A0A7W8QN86"/>
<feature type="domain" description="Ferric siderophore reductase C-terminal" evidence="1">
    <location>
        <begin position="243"/>
        <end position="261"/>
    </location>
</feature>